<dbReference type="EMBL" id="CP097505">
    <property type="protein sequence ID" value="URD91960.1"/>
    <property type="molecule type" value="Genomic_DNA"/>
</dbReference>
<accession>A0A9E7F8N8</accession>
<reference evidence="2" key="1">
    <citation type="submission" date="2022-05" db="EMBL/GenBank/DDBJ databases">
        <title>The Musa troglodytarum L. genome provides insights into the mechanism of non-climacteric behaviour and enrichment of carotenoids.</title>
        <authorList>
            <person name="Wang J."/>
        </authorList>
    </citation>
    <scope>NUCLEOTIDE SEQUENCE</scope>
    <source>
        <tissue evidence="2">Leaf</tissue>
    </source>
</reference>
<gene>
    <name evidence="2" type="ORF">MUK42_37017</name>
</gene>
<dbReference type="Proteomes" id="UP001055439">
    <property type="component" value="Chromosome 3"/>
</dbReference>
<organism evidence="2 3">
    <name type="scientific">Musa troglodytarum</name>
    <name type="common">fe'i banana</name>
    <dbReference type="NCBI Taxonomy" id="320322"/>
    <lineage>
        <taxon>Eukaryota</taxon>
        <taxon>Viridiplantae</taxon>
        <taxon>Streptophyta</taxon>
        <taxon>Embryophyta</taxon>
        <taxon>Tracheophyta</taxon>
        <taxon>Spermatophyta</taxon>
        <taxon>Magnoliopsida</taxon>
        <taxon>Liliopsida</taxon>
        <taxon>Zingiberales</taxon>
        <taxon>Musaceae</taxon>
        <taxon>Musa</taxon>
    </lineage>
</organism>
<keyword evidence="3" id="KW-1185">Reference proteome</keyword>
<evidence type="ECO:0000313" key="3">
    <source>
        <dbReference type="Proteomes" id="UP001055439"/>
    </source>
</evidence>
<feature type="region of interest" description="Disordered" evidence="1">
    <location>
        <begin position="30"/>
        <end position="56"/>
    </location>
</feature>
<proteinExistence type="predicted"/>
<dbReference type="AlphaFoldDB" id="A0A9E7F8N8"/>
<evidence type="ECO:0000313" key="2">
    <source>
        <dbReference type="EMBL" id="URD91960.1"/>
    </source>
</evidence>
<sequence>MGFRFAINAARCGGVRLLFVYIIPCNQQTLMPSLPRNTETPLAEGRPSRGDETETECEPTVSRWLNHCVGSFYLRSSLPSIDTPFHLPTAPGMIAH</sequence>
<feature type="compositionally biased region" description="Polar residues" evidence="1">
    <location>
        <begin position="30"/>
        <end position="40"/>
    </location>
</feature>
<name>A0A9E7F8N8_9LILI</name>
<evidence type="ECO:0000256" key="1">
    <source>
        <dbReference type="SAM" id="MobiDB-lite"/>
    </source>
</evidence>
<protein>
    <submittedName>
        <fullName evidence="2">Uncharacterized protein</fullName>
    </submittedName>
</protein>